<feature type="transmembrane region" description="Helical" evidence="9">
    <location>
        <begin position="66"/>
        <end position="85"/>
    </location>
</feature>
<dbReference type="Proteomes" id="UP000219356">
    <property type="component" value="Unassembled WGS sequence"/>
</dbReference>
<dbReference type="FunFam" id="1.20.1740.10:FF:000004">
    <property type="entry name" value="Sodium:alanine symporter family protein"/>
    <property type="match status" value="1"/>
</dbReference>
<feature type="transmembrane region" description="Helical" evidence="9">
    <location>
        <begin position="203"/>
        <end position="224"/>
    </location>
</feature>
<dbReference type="AlphaFoldDB" id="A0A285NQQ4"/>
<gene>
    <name evidence="10" type="ORF">SAMN05421503_1589</name>
</gene>
<evidence type="ECO:0000313" key="11">
    <source>
        <dbReference type="Proteomes" id="UP000219356"/>
    </source>
</evidence>
<dbReference type="OrthoDB" id="9804874at2"/>
<sequence>MGDIVSWLNGIVWSNALVVLILGAGLIFSFTTRFLQVRHLKDMRKLIFDKGSNSGFSAFQGLTMTLASRVGIGNIAGVATAIAFGGPGALFWMWVMAFLGAATSFVETTLAQVYKGKDQGQLRGGPPFYIEKGLKLKWVAVVYAGVTVLAQGTLLPPLQANMVAGGVENAFGIQPMITGSVLVLVLAAIIFGGVKRIAKFAQIVVPFMAIGYIGVCFIVLGANISEVPHMFTMVIGSALGMDATFGGIIGAAISWGIQRGLYSNAAGVGSEIYGAAAVEVSHPAKQGLIQSFAVYVDTLLVCTATGFMILITGMYNVVPDGMKPLVTNIAEVEPGTVYTQRAIESVLPGFGAPFIAIAVLFFAFTTIVAYYYSAETCLSYILGEKKKVVAKLLLKVLVLGAVFYGSANAAELVWGLGDLGLGSMGWINIIIILFLSKQAIGVLKDYEVQKKNGLDPVFTPVKLGITGADYWEKEYKYSEHYNQLKNEAEDKSTKSSI</sequence>
<reference evidence="11" key="1">
    <citation type="submission" date="2017-09" db="EMBL/GenBank/DDBJ databases">
        <authorList>
            <person name="Varghese N."/>
            <person name="Submissions S."/>
        </authorList>
    </citation>
    <scope>NUCLEOTIDE SEQUENCE [LARGE SCALE GENOMIC DNA]</scope>
    <source>
        <strain evidence="11">CGMCC 1.8913</strain>
    </source>
</reference>
<comment type="subcellular location">
    <subcellularLocation>
        <location evidence="1 9">Cell membrane</location>
        <topology evidence="1 9">Multi-pass membrane protein</topology>
    </subcellularLocation>
</comment>
<accession>A0A285NQQ4</accession>
<feature type="transmembrane region" description="Helical" evidence="9">
    <location>
        <begin position="134"/>
        <end position="152"/>
    </location>
</feature>
<evidence type="ECO:0000256" key="4">
    <source>
        <dbReference type="ARBA" id="ARBA00022475"/>
    </source>
</evidence>
<dbReference type="NCBIfam" id="TIGR00835">
    <property type="entry name" value="agcS"/>
    <property type="match status" value="1"/>
</dbReference>
<feature type="transmembrane region" description="Helical" evidence="9">
    <location>
        <begin position="350"/>
        <end position="372"/>
    </location>
</feature>
<feature type="transmembrane region" description="Helical" evidence="9">
    <location>
        <begin position="392"/>
        <end position="410"/>
    </location>
</feature>
<keyword evidence="6 9" id="KW-0769">Symport</keyword>
<dbReference type="RefSeq" id="WP_097040952.1">
    <property type="nucleotide sequence ID" value="NZ_OBEK01000002.1"/>
</dbReference>
<comment type="similarity">
    <text evidence="2 9">Belongs to the alanine or glycine:cation symporter (AGCS) (TC 2.A.25) family.</text>
</comment>
<dbReference type="GO" id="GO:0005886">
    <property type="term" value="C:plasma membrane"/>
    <property type="evidence" value="ECO:0007669"/>
    <property type="project" value="UniProtKB-SubCell"/>
</dbReference>
<evidence type="ECO:0000256" key="7">
    <source>
        <dbReference type="ARBA" id="ARBA00022989"/>
    </source>
</evidence>
<feature type="transmembrane region" description="Helical" evidence="9">
    <location>
        <begin position="230"/>
        <end position="253"/>
    </location>
</feature>
<keyword evidence="5 9" id="KW-0812">Transmembrane</keyword>
<dbReference type="PRINTS" id="PR00175">
    <property type="entry name" value="NAALASMPORT"/>
</dbReference>
<evidence type="ECO:0000256" key="6">
    <source>
        <dbReference type="ARBA" id="ARBA00022847"/>
    </source>
</evidence>
<evidence type="ECO:0000256" key="2">
    <source>
        <dbReference type="ARBA" id="ARBA00009261"/>
    </source>
</evidence>
<keyword evidence="4 9" id="KW-1003">Cell membrane</keyword>
<evidence type="ECO:0000313" key="10">
    <source>
        <dbReference type="EMBL" id="SNZ10196.1"/>
    </source>
</evidence>
<dbReference type="PANTHER" id="PTHR30330">
    <property type="entry name" value="AGSS FAMILY TRANSPORTER, SODIUM-ALANINE"/>
    <property type="match status" value="1"/>
</dbReference>
<proteinExistence type="inferred from homology"/>
<evidence type="ECO:0000256" key="1">
    <source>
        <dbReference type="ARBA" id="ARBA00004651"/>
    </source>
</evidence>
<name>A0A285NQQ4_9BACI</name>
<feature type="transmembrane region" description="Helical" evidence="9">
    <location>
        <begin position="91"/>
        <end position="114"/>
    </location>
</feature>
<organism evidence="10 11">
    <name type="scientific">Terribacillus aidingensis</name>
    <dbReference type="NCBI Taxonomy" id="586416"/>
    <lineage>
        <taxon>Bacteria</taxon>
        <taxon>Bacillati</taxon>
        <taxon>Bacillota</taxon>
        <taxon>Bacilli</taxon>
        <taxon>Bacillales</taxon>
        <taxon>Bacillaceae</taxon>
        <taxon>Terribacillus</taxon>
    </lineage>
</organism>
<feature type="transmembrane region" description="Helical" evidence="9">
    <location>
        <begin position="12"/>
        <end position="35"/>
    </location>
</feature>
<dbReference type="EMBL" id="OBEK01000002">
    <property type="protein sequence ID" value="SNZ10196.1"/>
    <property type="molecule type" value="Genomic_DNA"/>
</dbReference>
<dbReference type="Pfam" id="PF01235">
    <property type="entry name" value="Na_Ala_symp"/>
    <property type="match status" value="1"/>
</dbReference>
<evidence type="ECO:0000256" key="5">
    <source>
        <dbReference type="ARBA" id="ARBA00022692"/>
    </source>
</evidence>
<evidence type="ECO:0000256" key="8">
    <source>
        <dbReference type="ARBA" id="ARBA00023136"/>
    </source>
</evidence>
<evidence type="ECO:0000256" key="9">
    <source>
        <dbReference type="RuleBase" id="RU363064"/>
    </source>
</evidence>
<protein>
    <submittedName>
        <fullName evidence="10">Alanine or glycine:cation symporter, AGCS family</fullName>
    </submittedName>
</protein>
<dbReference type="InterPro" id="IPR001463">
    <property type="entry name" value="Na/Ala_symport"/>
</dbReference>
<dbReference type="PROSITE" id="PS00873">
    <property type="entry name" value="NA_ALANINE_SYMP"/>
    <property type="match status" value="1"/>
</dbReference>
<dbReference type="GO" id="GO:0005283">
    <property type="term" value="F:amino acid:sodium symporter activity"/>
    <property type="evidence" value="ECO:0007669"/>
    <property type="project" value="InterPro"/>
</dbReference>
<dbReference type="PANTHER" id="PTHR30330:SF7">
    <property type="entry name" value="SODIUM_PROTON-DEPENDENT ALANINE CARRIER PROTEIN YRBD-RELATED"/>
    <property type="match status" value="1"/>
</dbReference>
<feature type="transmembrane region" description="Helical" evidence="9">
    <location>
        <begin position="172"/>
        <end position="191"/>
    </location>
</feature>
<evidence type="ECO:0000256" key="3">
    <source>
        <dbReference type="ARBA" id="ARBA00022448"/>
    </source>
</evidence>
<feature type="transmembrane region" description="Helical" evidence="9">
    <location>
        <begin position="292"/>
        <end position="315"/>
    </location>
</feature>
<keyword evidence="11" id="KW-1185">Reference proteome</keyword>
<keyword evidence="8 9" id="KW-0472">Membrane</keyword>
<keyword evidence="3 9" id="KW-0813">Transport</keyword>
<dbReference type="Gene3D" id="1.20.1740.10">
    <property type="entry name" value="Amino acid/polyamine transporter I"/>
    <property type="match status" value="1"/>
</dbReference>
<feature type="transmembrane region" description="Helical" evidence="9">
    <location>
        <begin position="416"/>
        <end position="435"/>
    </location>
</feature>
<keyword evidence="7 9" id="KW-1133">Transmembrane helix</keyword>